<reference evidence="4" key="1">
    <citation type="submission" date="2019-10" db="EMBL/GenBank/DDBJ databases">
        <title>Streptomyces sp. nov., a novel actinobacterium isolated from alkaline environment.</title>
        <authorList>
            <person name="Golinska P."/>
        </authorList>
    </citation>
    <scope>NUCLEOTIDE SEQUENCE [LARGE SCALE GENOMIC DNA]</scope>
    <source>
        <strain evidence="4">DSM 42108</strain>
    </source>
</reference>
<dbReference type="AlphaFoldDB" id="A0A7W3T4Y6"/>
<dbReference type="InterPro" id="IPR019587">
    <property type="entry name" value="Polyketide_cyclase/dehydratase"/>
</dbReference>
<organism evidence="3 4">
    <name type="scientific">Streptomyces calidiresistens</name>
    <dbReference type="NCBI Taxonomy" id="1485586"/>
    <lineage>
        <taxon>Bacteria</taxon>
        <taxon>Bacillati</taxon>
        <taxon>Actinomycetota</taxon>
        <taxon>Actinomycetes</taxon>
        <taxon>Kitasatosporales</taxon>
        <taxon>Streptomycetaceae</taxon>
        <taxon>Streptomyces</taxon>
    </lineage>
</organism>
<evidence type="ECO:0008006" key="5">
    <source>
        <dbReference type="Google" id="ProtNLM"/>
    </source>
</evidence>
<dbReference type="Proteomes" id="UP000530234">
    <property type="component" value="Unassembled WGS sequence"/>
</dbReference>
<keyword evidence="2" id="KW-0812">Transmembrane</keyword>
<keyword evidence="4" id="KW-1185">Reference proteome</keyword>
<dbReference type="SUPFAM" id="SSF55961">
    <property type="entry name" value="Bet v1-like"/>
    <property type="match status" value="1"/>
</dbReference>
<dbReference type="RefSeq" id="WP_182665057.1">
    <property type="nucleotide sequence ID" value="NZ_VKHS01000414.1"/>
</dbReference>
<dbReference type="Pfam" id="PF10604">
    <property type="entry name" value="Polyketide_cyc2"/>
    <property type="match status" value="1"/>
</dbReference>
<dbReference type="EMBL" id="VKHS01000414">
    <property type="protein sequence ID" value="MBB0231055.1"/>
    <property type="molecule type" value="Genomic_DNA"/>
</dbReference>
<protein>
    <recommendedName>
        <fullName evidence="5">Carbon monoxide dehydrogenase subunit G</fullName>
    </recommendedName>
</protein>
<sequence length="348" mass="34088">MEHEVHIPYPVAEVRAALGDPARALTLVPGFHPDPDSEPGAPGGRLRVRVGGSTITYRGTLTAVSRGEGFAVTAEGVEARGGGGVRLTLDVVPRPDADGTGTTLVLGGTVEARGRLADAEPRQREAAARRLLDRFAEALAASLGSPGPAGGPEGTAGRDSGAGVPPAGEGGAGPDAPAGDGRPSDAGADTGAGAGEAPAEGEAAGTGEPEGAGGPERAPGGSDARETGEAGTEGAGTDADADATDNADTTDADEPDDGIRPPGPGPVTGPDLVAAGPLAPEADLARRTMIGRSAEEVDHAPPRGRYAPEPGPGVLVTGRGALRWAAPAAALAAAAGAVLVGRALRRRR</sequence>
<dbReference type="InterPro" id="IPR023393">
    <property type="entry name" value="START-like_dom_sf"/>
</dbReference>
<feature type="transmembrane region" description="Helical" evidence="2">
    <location>
        <begin position="324"/>
        <end position="344"/>
    </location>
</feature>
<feature type="compositionally biased region" description="Low complexity" evidence="1">
    <location>
        <begin position="174"/>
        <end position="207"/>
    </location>
</feature>
<feature type="compositionally biased region" description="Low complexity" evidence="1">
    <location>
        <begin position="155"/>
        <end position="167"/>
    </location>
</feature>
<keyword evidence="2" id="KW-1133">Transmembrane helix</keyword>
<dbReference type="Gene3D" id="3.30.530.20">
    <property type="match status" value="1"/>
</dbReference>
<proteinExistence type="predicted"/>
<evidence type="ECO:0000256" key="1">
    <source>
        <dbReference type="SAM" id="MobiDB-lite"/>
    </source>
</evidence>
<dbReference type="PANTHER" id="PTHR38588">
    <property type="entry name" value="BLL0334 PROTEIN"/>
    <property type="match status" value="1"/>
</dbReference>
<feature type="compositionally biased region" description="Acidic residues" evidence="1">
    <location>
        <begin position="239"/>
        <end position="256"/>
    </location>
</feature>
<feature type="compositionally biased region" description="Low complexity" evidence="1">
    <location>
        <begin position="229"/>
        <end position="238"/>
    </location>
</feature>
<feature type="region of interest" description="Disordered" evidence="1">
    <location>
        <begin position="142"/>
        <end position="275"/>
    </location>
</feature>
<comment type="caution">
    <text evidence="3">The sequence shown here is derived from an EMBL/GenBank/DDBJ whole genome shotgun (WGS) entry which is preliminary data.</text>
</comment>
<name>A0A7W3T4Y6_9ACTN</name>
<evidence type="ECO:0000313" key="4">
    <source>
        <dbReference type="Proteomes" id="UP000530234"/>
    </source>
</evidence>
<accession>A0A7W3T4Y6</accession>
<evidence type="ECO:0000256" key="2">
    <source>
        <dbReference type="SAM" id="Phobius"/>
    </source>
</evidence>
<keyword evidence="2" id="KW-0472">Membrane</keyword>
<gene>
    <name evidence="3" type="ORF">FOE67_16410</name>
</gene>
<dbReference type="InterPro" id="IPR010419">
    <property type="entry name" value="CO_DH_gsu"/>
</dbReference>
<dbReference type="PANTHER" id="PTHR38588:SF1">
    <property type="entry name" value="BLL0334 PROTEIN"/>
    <property type="match status" value="1"/>
</dbReference>
<evidence type="ECO:0000313" key="3">
    <source>
        <dbReference type="EMBL" id="MBB0231055.1"/>
    </source>
</evidence>